<evidence type="ECO:0000256" key="2">
    <source>
        <dbReference type="ARBA" id="ARBA00025589"/>
    </source>
</evidence>
<comment type="catalytic activity">
    <reaction evidence="3 4">
        <text>DNA(n) + a 2'-deoxyribonucleoside 5'-triphosphate = DNA(n+1) + diphosphate</text>
        <dbReference type="Rhea" id="RHEA:22508"/>
        <dbReference type="Rhea" id="RHEA-COMP:17339"/>
        <dbReference type="Rhea" id="RHEA-COMP:17340"/>
        <dbReference type="ChEBI" id="CHEBI:33019"/>
        <dbReference type="ChEBI" id="CHEBI:61560"/>
        <dbReference type="ChEBI" id="CHEBI:173112"/>
        <dbReference type="EC" id="2.7.7.7"/>
    </reaction>
</comment>
<keyword evidence="4" id="KW-0515">Mutator protein</keyword>
<feature type="site" description="Substrate discrimination" evidence="4">
    <location>
        <position position="22"/>
    </location>
</feature>
<proteinExistence type="inferred from homology"/>
<gene>
    <name evidence="4 6" type="primary">dinB</name>
    <name evidence="6" type="ORF">NP095_05235</name>
</gene>
<keyword evidence="4" id="KW-0238">DNA-binding</keyword>
<dbReference type="EMBL" id="CP101990">
    <property type="protein sequence ID" value="UUI69506.1"/>
    <property type="molecule type" value="Genomic_DNA"/>
</dbReference>
<comment type="subcellular location">
    <subcellularLocation>
        <location evidence="4">Cytoplasm</location>
    </subcellularLocation>
</comment>
<protein>
    <recommendedName>
        <fullName evidence="4">DNA polymerase IV</fullName>
        <shortName evidence="4">Pol IV</shortName>
        <ecNumber evidence="4">2.7.7.7</ecNumber>
    </recommendedName>
</protein>
<accession>A0ABY5KJ44</accession>
<keyword evidence="7" id="KW-1185">Reference proteome</keyword>
<feature type="binding site" evidence="4">
    <location>
        <position position="107"/>
    </location>
    <ligand>
        <name>Mg(2+)</name>
        <dbReference type="ChEBI" id="CHEBI:18420"/>
    </ligand>
</feature>
<keyword evidence="4 6" id="KW-0548">Nucleotidyltransferase</keyword>
<dbReference type="InterPro" id="IPR022880">
    <property type="entry name" value="DNApol_IV"/>
</dbReference>
<dbReference type="PROSITE" id="PS50173">
    <property type="entry name" value="UMUC"/>
    <property type="match status" value="1"/>
</dbReference>
<feature type="domain" description="UmuC" evidence="5">
    <location>
        <begin position="13"/>
        <end position="189"/>
    </location>
</feature>
<dbReference type="CDD" id="cd03586">
    <property type="entry name" value="PolY_Pol_IV_kappa"/>
    <property type="match status" value="1"/>
</dbReference>
<feature type="binding site" evidence="4">
    <location>
        <position position="17"/>
    </location>
    <ligand>
        <name>Mg(2+)</name>
        <dbReference type="ChEBI" id="CHEBI:18420"/>
    </ligand>
</feature>
<keyword evidence="4" id="KW-0227">DNA damage</keyword>
<dbReference type="Gene3D" id="1.10.150.20">
    <property type="entry name" value="5' to 3' exonuclease, C-terminal subdomain"/>
    <property type="match status" value="1"/>
</dbReference>
<keyword evidence="4" id="KW-0234">DNA repair</keyword>
<dbReference type="Gene3D" id="3.30.70.270">
    <property type="match status" value="1"/>
</dbReference>
<evidence type="ECO:0000256" key="1">
    <source>
        <dbReference type="ARBA" id="ARBA00010945"/>
    </source>
</evidence>
<dbReference type="InterPro" id="IPR036775">
    <property type="entry name" value="DNA_pol_Y-fam_lit_finger_sf"/>
</dbReference>
<evidence type="ECO:0000256" key="4">
    <source>
        <dbReference type="HAMAP-Rule" id="MF_01113"/>
    </source>
</evidence>
<organism evidence="6 7">
    <name type="scientific">Aeromicrobium duanguangcaii</name>
    <dbReference type="NCBI Taxonomy" id="2968086"/>
    <lineage>
        <taxon>Bacteria</taxon>
        <taxon>Bacillati</taxon>
        <taxon>Actinomycetota</taxon>
        <taxon>Actinomycetes</taxon>
        <taxon>Propionibacteriales</taxon>
        <taxon>Nocardioidaceae</taxon>
        <taxon>Aeromicrobium</taxon>
    </lineage>
</organism>
<keyword evidence="4" id="KW-0460">Magnesium</keyword>
<dbReference type="EC" id="2.7.7.7" evidence="4"/>
<dbReference type="SUPFAM" id="SSF100879">
    <property type="entry name" value="Lesion bypass DNA polymerase (Y-family), little finger domain"/>
    <property type="match status" value="1"/>
</dbReference>
<keyword evidence="4 6" id="KW-0808">Transferase</keyword>
<keyword evidence="4" id="KW-0235">DNA replication</keyword>
<dbReference type="InterPro" id="IPR001126">
    <property type="entry name" value="UmuC"/>
</dbReference>
<keyword evidence="4" id="KW-0239">DNA-directed DNA polymerase</keyword>
<evidence type="ECO:0000313" key="6">
    <source>
        <dbReference type="EMBL" id="UUI69506.1"/>
    </source>
</evidence>
<dbReference type="Pfam" id="PF00817">
    <property type="entry name" value="IMS"/>
    <property type="match status" value="1"/>
</dbReference>
<dbReference type="GO" id="GO:0003887">
    <property type="term" value="F:DNA-directed DNA polymerase activity"/>
    <property type="evidence" value="ECO:0007669"/>
    <property type="project" value="UniProtKB-EC"/>
</dbReference>
<evidence type="ECO:0000259" key="5">
    <source>
        <dbReference type="PROSITE" id="PS50173"/>
    </source>
</evidence>
<dbReference type="NCBIfam" id="NF002677">
    <property type="entry name" value="PRK02406.1"/>
    <property type="match status" value="1"/>
</dbReference>
<dbReference type="NCBIfam" id="NF003015">
    <property type="entry name" value="PRK03858.1"/>
    <property type="match status" value="1"/>
</dbReference>
<dbReference type="Proteomes" id="UP001315860">
    <property type="component" value="Chromosome"/>
</dbReference>
<dbReference type="Gene3D" id="3.40.1170.60">
    <property type="match status" value="1"/>
</dbReference>
<dbReference type="SUPFAM" id="SSF56672">
    <property type="entry name" value="DNA/RNA polymerases"/>
    <property type="match status" value="1"/>
</dbReference>
<dbReference type="InterPro" id="IPR017961">
    <property type="entry name" value="DNA_pol_Y-fam_little_finger"/>
</dbReference>
<evidence type="ECO:0000256" key="3">
    <source>
        <dbReference type="ARBA" id="ARBA00049244"/>
    </source>
</evidence>
<dbReference type="InterPro" id="IPR050116">
    <property type="entry name" value="DNA_polymerase-Y"/>
</dbReference>
<comment type="function">
    <text evidence="2 4">Poorly processive, error-prone DNA polymerase involved in untargeted mutagenesis. Copies undamaged DNA at stalled replication forks, which arise in vivo from mismatched or misaligned primer ends. These misaligned primers can be extended by PolIV. Exhibits no 3'-5' exonuclease (proofreading) activity. May be involved in translesional synthesis, in conjunction with the beta clamp from PolIII.</text>
</comment>
<dbReference type="HAMAP" id="MF_01113">
    <property type="entry name" value="DNApol_IV"/>
    <property type="match status" value="1"/>
</dbReference>
<dbReference type="InterPro" id="IPR043128">
    <property type="entry name" value="Rev_trsase/Diguanyl_cyclase"/>
</dbReference>
<dbReference type="InterPro" id="IPR043502">
    <property type="entry name" value="DNA/RNA_pol_sf"/>
</dbReference>
<dbReference type="PANTHER" id="PTHR11076">
    <property type="entry name" value="DNA REPAIR POLYMERASE UMUC / TRANSFERASE FAMILY MEMBER"/>
    <property type="match status" value="1"/>
</dbReference>
<sequence length="398" mass="42978">MDQQAGDDRIGSILHADLDAFYASVEQRDDPSLRGRPVIVGGGVVLAGSYEARARGVRTAMGGRQALRLCPEAVVVPPRFEAYVEASRAVFEIFHDTTPLVQALSIDEAFLDVSGLRRLRGPALPIARELRRRVQAEVGLPISVGIARTPYLAKVASALAKPDGLLVVPTDGELQFLHALPVERLWGVGDVTAAKLHAARLRSVADVARLSPAELSGIVGRAAGHHLHALATGHDPRRVETGTRRRSIGAQHALGGRGTYAEADLALLALCDKVGRRLRRAGRTAATVTVRLRFGDYRRSTSSRTLPRPTESTTTVSDVARGLLRARRDEIERDRITLVGVALSGLDDEGVQLALPLDGEADPALDRTLDRVAERFGTAAVRRGSHLDRNWEPRSPVQ</sequence>
<reference evidence="6 7" key="1">
    <citation type="submission" date="2022-07" db="EMBL/GenBank/DDBJ databases">
        <title>Novel species in genus Aeromicrobium.</title>
        <authorList>
            <person name="Ye L."/>
        </authorList>
    </citation>
    <scope>NUCLEOTIDE SEQUENCE [LARGE SCALE GENOMIC DNA]</scope>
    <source>
        <strain evidence="7">zg-Y50</strain>
    </source>
</reference>
<comment type="similarity">
    <text evidence="1 4">Belongs to the DNA polymerase type-Y family.</text>
</comment>
<name>A0ABY5KJ44_9ACTN</name>
<evidence type="ECO:0000313" key="7">
    <source>
        <dbReference type="Proteomes" id="UP001315860"/>
    </source>
</evidence>
<dbReference type="RefSeq" id="WP_232417040.1">
    <property type="nucleotide sequence ID" value="NZ_CP101990.1"/>
</dbReference>
<dbReference type="Gene3D" id="3.30.1490.100">
    <property type="entry name" value="DNA polymerase, Y-family, little finger domain"/>
    <property type="match status" value="1"/>
</dbReference>
<dbReference type="Pfam" id="PF11799">
    <property type="entry name" value="IMS_C"/>
    <property type="match status" value="1"/>
</dbReference>
<keyword evidence="4" id="KW-0963">Cytoplasm</keyword>
<comment type="subunit">
    <text evidence="4">Monomer.</text>
</comment>
<dbReference type="PANTHER" id="PTHR11076:SF33">
    <property type="entry name" value="DNA POLYMERASE KAPPA"/>
    <property type="match status" value="1"/>
</dbReference>
<keyword evidence="4" id="KW-0479">Metal-binding</keyword>
<comment type="cofactor">
    <cofactor evidence="4">
        <name>Mg(2+)</name>
        <dbReference type="ChEBI" id="CHEBI:18420"/>
    </cofactor>
    <text evidence="4">Binds 2 magnesium ions per subunit.</text>
</comment>
<feature type="active site" evidence="4">
    <location>
        <position position="108"/>
    </location>
</feature>